<evidence type="ECO:0000256" key="6">
    <source>
        <dbReference type="ARBA" id="ARBA00022519"/>
    </source>
</evidence>
<dbReference type="NCBIfam" id="TIGR00437">
    <property type="entry name" value="feoB"/>
    <property type="match status" value="1"/>
</dbReference>
<gene>
    <name evidence="19" type="primary">feoB</name>
    <name evidence="19" type="ORF">EDM56_15570</name>
</gene>
<keyword evidence="16" id="KW-0460">Magnesium</keyword>
<dbReference type="PANTHER" id="PTHR43185">
    <property type="entry name" value="FERROUS IRON TRANSPORT PROTEIN B"/>
    <property type="match status" value="1"/>
</dbReference>
<keyword evidence="11" id="KW-0406">Ion transport</keyword>
<dbReference type="InterPro" id="IPR011642">
    <property type="entry name" value="Gate_dom"/>
</dbReference>
<feature type="binding site" evidence="16">
    <location>
        <position position="24"/>
    </location>
    <ligand>
        <name>Mg(2+)</name>
        <dbReference type="ChEBI" id="CHEBI:18420"/>
        <label>2</label>
    </ligand>
</feature>
<dbReference type="EMBL" id="RHHQ01000012">
    <property type="protein sequence ID" value="RNB87109.1"/>
    <property type="molecule type" value="Genomic_DNA"/>
</dbReference>
<feature type="transmembrane region" description="Helical" evidence="17">
    <location>
        <begin position="385"/>
        <end position="407"/>
    </location>
</feature>
<evidence type="ECO:0000256" key="15">
    <source>
        <dbReference type="PIRSR" id="PIRSR603373-1"/>
    </source>
</evidence>
<sequence length="663" mass="73308">MKTIIALAGNPNAGKTSLFNVLTGTRQQVGNWPGVTVEKKEGVIKGLDGSVLIDLPGIYSLSAQSLEEKLAISYLLLETPDTIVNIVDASNLERNLYFSLQLLEMGLPSIVVLNMMDVARSRGLHIDENKLADRLGVPVIPMVARKGSGHERLLGQLAERRATTSMLTLAYPSEVEEAIGRLLPHCSDIQLGQALNPRWLAAMWLERNESVEQLIQARVTQAVYRDMERIRDEYRLADQLIRNARYTWIENLLTDVTERKKQVASTWSDRIDSVVLHRIWGIPIFLGFMYLVFQLTFSWIGTTLSDAMDAFFNGTLTEWVQQALALMDSPEWFSKLVTDGILAGVGSVLVFVPQIAILFLCLSFLEDSGYMARAAILMDRFMLAIGLNGKAFIPLILGFGCNVPAIMATRTLEDPKGRLVTALIAPFMSCSARLSVFSLFVAAFFTNHQAEIVFILYVTGILMAVFTAFLLKRFIKAEEGLFLMELPPYRAPMVKSLLLHTWDKAKGFVRKAGTIIFGMSVLIWFLGNYSWHGAAPMNESFLAAIGGSIAPLFAPMGFATWQAGVSLITGFLAKEVVVTTMSIAYMAGDSGNSLMASLQGAFSPAAALSFLFFLLLYTPCVSTVVIMKKETGSWKWTILSVVYSFVAAWVVALLVYEVARVIY</sequence>
<feature type="transmembrane region" description="Helical" evidence="17">
    <location>
        <begin position="341"/>
        <end position="365"/>
    </location>
</feature>
<keyword evidence="12 15" id="KW-0342">GTP-binding</keyword>
<keyword evidence="13 17" id="KW-0472">Membrane</keyword>
<feature type="transmembrane region" description="Helical" evidence="17">
    <location>
        <begin position="541"/>
        <end position="561"/>
    </location>
</feature>
<evidence type="ECO:0000313" key="19">
    <source>
        <dbReference type="EMBL" id="RNB87109.1"/>
    </source>
</evidence>
<dbReference type="AlphaFoldDB" id="A0A3M8DHN0"/>
<keyword evidence="6" id="KW-0997">Cell inner membrane</keyword>
<dbReference type="SUPFAM" id="SSF52540">
    <property type="entry name" value="P-loop containing nucleoside triphosphate hydrolases"/>
    <property type="match status" value="1"/>
</dbReference>
<dbReference type="CDD" id="cd01879">
    <property type="entry name" value="FeoB"/>
    <property type="match status" value="1"/>
</dbReference>
<proteinExistence type="inferred from homology"/>
<dbReference type="Pfam" id="PF07664">
    <property type="entry name" value="FeoB_C"/>
    <property type="match status" value="1"/>
</dbReference>
<evidence type="ECO:0000256" key="12">
    <source>
        <dbReference type="ARBA" id="ARBA00023134"/>
    </source>
</evidence>
<keyword evidence="4" id="KW-1003">Cell membrane</keyword>
<name>A0A3M8DHN0_9BACL</name>
<feature type="transmembrane region" description="Helical" evidence="17">
    <location>
        <begin position="452"/>
        <end position="471"/>
    </location>
</feature>
<evidence type="ECO:0000256" key="16">
    <source>
        <dbReference type="PIRSR" id="PIRSR603373-2"/>
    </source>
</evidence>
<keyword evidence="9 17" id="KW-1133">Transmembrane helix</keyword>
<evidence type="ECO:0000256" key="3">
    <source>
        <dbReference type="ARBA" id="ARBA00022448"/>
    </source>
</evidence>
<keyword evidence="16" id="KW-0479">Metal-binding</keyword>
<dbReference type="OrthoDB" id="9809127at2"/>
<reference evidence="19 20" key="1">
    <citation type="submission" date="2018-10" db="EMBL/GenBank/DDBJ databases">
        <title>Phylogenomics of Brevibacillus.</title>
        <authorList>
            <person name="Dunlap C."/>
        </authorList>
    </citation>
    <scope>NUCLEOTIDE SEQUENCE [LARGE SCALE GENOMIC DNA]</scope>
    <source>
        <strain evidence="19 20">JCM 15716</strain>
    </source>
</reference>
<dbReference type="FunFam" id="3.40.50.300:FF:000426">
    <property type="entry name" value="Ferrous iron transport protein B"/>
    <property type="match status" value="1"/>
</dbReference>
<comment type="function">
    <text evidence="1 17">Probable transporter of a GTP-driven Fe(2+) uptake system.</text>
</comment>
<keyword evidence="20" id="KW-1185">Reference proteome</keyword>
<evidence type="ECO:0000256" key="10">
    <source>
        <dbReference type="ARBA" id="ARBA00023004"/>
    </source>
</evidence>
<dbReference type="InterPro" id="IPR030389">
    <property type="entry name" value="G_FEOB_dom"/>
</dbReference>
<keyword evidence="3 17" id="KW-0813">Transport</keyword>
<dbReference type="PROSITE" id="PS51711">
    <property type="entry name" value="G_FEOB"/>
    <property type="match status" value="1"/>
</dbReference>
<feature type="transmembrane region" description="Helical" evidence="17">
    <location>
        <begin position="419"/>
        <end position="446"/>
    </location>
</feature>
<dbReference type="InterPro" id="IPR041069">
    <property type="entry name" value="FeoB_Cyto"/>
</dbReference>
<dbReference type="GO" id="GO:0046872">
    <property type="term" value="F:metal ion binding"/>
    <property type="evidence" value="ECO:0007669"/>
    <property type="project" value="UniProtKB-KW"/>
</dbReference>
<organism evidence="19 20">
    <name type="scientific">Brevibacillus fluminis</name>
    <dbReference type="NCBI Taxonomy" id="511487"/>
    <lineage>
        <taxon>Bacteria</taxon>
        <taxon>Bacillati</taxon>
        <taxon>Bacillota</taxon>
        <taxon>Bacilli</taxon>
        <taxon>Bacillales</taxon>
        <taxon>Paenibacillaceae</taxon>
        <taxon>Brevibacillus</taxon>
    </lineage>
</organism>
<dbReference type="RefSeq" id="WP_122918808.1">
    <property type="nucleotide sequence ID" value="NZ_RHHQ01000012.1"/>
</dbReference>
<dbReference type="Gene3D" id="1.10.287.1770">
    <property type="match status" value="1"/>
</dbReference>
<dbReference type="GO" id="GO:0015093">
    <property type="term" value="F:ferrous iron transmembrane transporter activity"/>
    <property type="evidence" value="ECO:0007669"/>
    <property type="project" value="UniProtKB-UniRule"/>
</dbReference>
<dbReference type="Pfam" id="PF02421">
    <property type="entry name" value="FeoB_N"/>
    <property type="match status" value="1"/>
</dbReference>
<dbReference type="Pfam" id="PF17910">
    <property type="entry name" value="FeoB_Cyto"/>
    <property type="match status" value="1"/>
</dbReference>
<feature type="binding site" evidence="15">
    <location>
        <begin position="9"/>
        <end position="16"/>
    </location>
    <ligand>
        <name>GTP</name>
        <dbReference type="ChEBI" id="CHEBI:37565"/>
        <label>1</label>
    </ligand>
</feature>
<dbReference type="InterPro" id="IPR006073">
    <property type="entry name" value="GTP-bd"/>
</dbReference>
<evidence type="ECO:0000256" key="9">
    <source>
        <dbReference type="ARBA" id="ARBA00022989"/>
    </source>
</evidence>
<evidence type="ECO:0000256" key="11">
    <source>
        <dbReference type="ARBA" id="ARBA00023065"/>
    </source>
</evidence>
<evidence type="ECO:0000256" key="13">
    <source>
        <dbReference type="ARBA" id="ARBA00023136"/>
    </source>
</evidence>
<keyword evidence="7 17" id="KW-0812">Transmembrane</keyword>
<evidence type="ECO:0000256" key="8">
    <source>
        <dbReference type="ARBA" id="ARBA00022741"/>
    </source>
</evidence>
<evidence type="ECO:0000256" key="5">
    <source>
        <dbReference type="ARBA" id="ARBA00022496"/>
    </source>
</evidence>
<dbReference type="Pfam" id="PF07670">
    <property type="entry name" value="Gate"/>
    <property type="match status" value="2"/>
</dbReference>
<evidence type="ECO:0000256" key="4">
    <source>
        <dbReference type="ARBA" id="ARBA00022475"/>
    </source>
</evidence>
<feature type="transmembrane region" description="Helical" evidence="17">
    <location>
        <begin position="512"/>
        <end position="529"/>
    </location>
</feature>
<keyword evidence="10 17" id="KW-0408">Iron</keyword>
<evidence type="ECO:0000256" key="2">
    <source>
        <dbReference type="ARBA" id="ARBA00004429"/>
    </source>
</evidence>
<dbReference type="GO" id="GO:0005886">
    <property type="term" value="C:plasma membrane"/>
    <property type="evidence" value="ECO:0007669"/>
    <property type="project" value="UniProtKB-SubCell"/>
</dbReference>
<dbReference type="Gene3D" id="3.40.50.300">
    <property type="entry name" value="P-loop containing nucleotide triphosphate hydrolases"/>
    <property type="match status" value="1"/>
</dbReference>
<evidence type="ECO:0000256" key="14">
    <source>
        <dbReference type="NCBIfam" id="TIGR00437"/>
    </source>
</evidence>
<accession>A0A3M8DHN0</accession>
<feature type="binding site" evidence="15">
    <location>
        <begin position="54"/>
        <end position="57"/>
    </location>
    <ligand>
        <name>GTP</name>
        <dbReference type="ChEBI" id="CHEBI:37565"/>
        <label>1</label>
    </ligand>
</feature>
<dbReference type="InterPro" id="IPR011640">
    <property type="entry name" value="Fe2_transport_prot_B_C"/>
</dbReference>
<keyword evidence="8 15" id="KW-0547">Nucleotide-binding</keyword>
<keyword evidence="5 17" id="KW-0410">Iron transport</keyword>
<dbReference type="Proteomes" id="UP000271031">
    <property type="component" value="Unassembled WGS sequence"/>
</dbReference>
<dbReference type="PRINTS" id="PR00326">
    <property type="entry name" value="GTP1OBG"/>
</dbReference>
<dbReference type="PANTHER" id="PTHR43185:SF1">
    <property type="entry name" value="FE(2+) TRANSPORTER FEOB"/>
    <property type="match status" value="1"/>
</dbReference>
<evidence type="ECO:0000256" key="17">
    <source>
        <dbReference type="RuleBase" id="RU362098"/>
    </source>
</evidence>
<feature type="binding site" evidence="16">
    <location>
        <position position="20"/>
    </location>
    <ligand>
        <name>Mg(2+)</name>
        <dbReference type="ChEBI" id="CHEBI:18420"/>
        <label>2</label>
    </ligand>
</feature>
<comment type="caution">
    <text evidence="19">The sequence shown here is derived from an EMBL/GenBank/DDBJ whole genome shotgun (WGS) entry which is preliminary data.</text>
</comment>
<feature type="binding site" evidence="16">
    <location>
        <position position="23"/>
    </location>
    <ligand>
        <name>Mg(2+)</name>
        <dbReference type="ChEBI" id="CHEBI:18420"/>
        <label>2</label>
    </ligand>
</feature>
<feature type="binding site" evidence="15">
    <location>
        <begin position="114"/>
        <end position="117"/>
    </location>
    <ligand>
        <name>GTP</name>
        <dbReference type="ChEBI" id="CHEBI:37565"/>
        <label>1</label>
    </ligand>
</feature>
<evidence type="ECO:0000256" key="1">
    <source>
        <dbReference type="ARBA" id="ARBA00003926"/>
    </source>
</evidence>
<comment type="similarity">
    <text evidence="17">Belongs to the TRAFAC class TrmE-Era-EngA-EngB-Septin-like GTPase superfamily. FeoB GTPase (TC 9.A.8) family.</text>
</comment>
<dbReference type="InterPro" id="IPR027417">
    <property type="entry name" value="P-loop_NTPase"/>
</dbReference>
<dbReference type="GO" id="GO:0005525">
    <property type="term" value="F:GTP binding"/>
    <property type="evidence" value="ECO:0007669"/>
    <property type="project" value="UniProtKB-KW"/>
</dbReference>
<feature type="binding site" evidence="15">
    <location>
        <begin position="34"/>
        <end position="38"/>
    </location>
    <ligand>
        <name>GTP</name>
        <dbReference type="ChEBI" id="CHEBI:37565"/>
        <label>1</label>
    </ligand>
</feature>
<feature type="transmembrane region" description="Helical" evidence="17">
    <location>
        <begin position="638"/>
        <end position="656"/>
    </location>
</feature>
<evidence type="ECO:0000259" key="18">
    <source>
        <dbReference type="PROSITE" id="PS51711"/>
    </source>
</evidence>
<dbReference type="InterPro" id="IPR050860">
    <property type="entry name" value="FeoB_GTPase"/>
</dbReference>
<feature type="transmembrane region" description="Helical" evidence="17">
    <location>
        <begin position="279"/>
        <end position="300"/>
    </location>
</feature>
<dbReference type="InterPro" id="IPR003373">
    <property type="entry name" value="Fe2_transport_prot-B"/>
</dbReference>
<feature type="domain" description="FeoB-type G" evidence="18">
    <location>
        <begin position="2"/>
        <end position="163"/>
    </location>
</feature>
<protein>
    <recommendedName>
        <fullName evidence="14 17">Ferrous iron transport protein B</fullName>
    </recommendedName>
</protein>
<feature type="transmembrane region" description="Helical" evidence="17">
    <location>
        <begin position="607"/>
        <end position="626"/>
    </location>
</feature>
<evidence type="ECO:0000256" key="7">
    <source>
        <dbReference type="ARBA" id="ARBA00022692"/>
    </source>
</evidence>
<comment type="subcellular location">
    <subcellularLocation>
        <location evidence="2">Cell inner membrane</location>
        <topology evidence="2">Multi-pass membrane protein</topology>
    </subcellularLocation>
    <subcellularLocation>
        <location evidence="17">Cell membrane</location>
        <topology evidence="17">Multi-pass membrane protein</topology>
    </subcellularLocation>
</comment>
<evidence type="ECO:0000313" key="20">
    <source>
        <dbReference type="Proteomes" id="UP000271031"/>
    </source>
</evidence>